<keyword evidence="2" id="KW-1185">Reference proteome</keyword>
<reference evidence="1 2" key="1">
    <citation type="journal article" date="2022" name="bioRxiv">
        <title>The genome of the oomycete Peronosclerospora sorghi, a cosmopolitan pathogen of maize and sorghum, is inflated with dispersed pseudogenes.</title>
        <authorList>
            <person name="Fletcher K."/>
            <person name="Martin F."/>
            <person name="Isakeit T."/>
            <person name="Cavanaugh K."/>
            <person name="Magill C."/>
            <person name="Michelmore R."/>
        </authorList>
    </citation>
    <scope>NUCLEOTIDE SEQUENCE [LARGE SCALE GENOMIC DNA]</scope>
    <source>
        <strain evidence="1">P6</strain>
    </source>
</reference>
<dbReference type="Proteomes" id="UP001163321">
    <property type="component" value="Chromosome 4"/>
</dbReference>
<organism evidence="1 2">
    <name type="scientific">Peronosclerospora sorghi</name>
    <dbReference type="NCBI Taxonomy" id="230839"/>
    <lineage>
        <taxon>Eukaryota</taxon>
        <taxon>Sar</taxon>
        <taxon>Stramenopiles</taxon>
        <taxon>Oomycota</taxon>
        <taxon>Peronosporomycetes</taxon>
        <taxon>Peronosporales</taxon>
        <taxon>Peronosporaceae</taxon>
        <taxon>Peronosclerospora</taxon>
    </lineage>
</organism>
<name>A0ACC0W197_9STRA</name>
<protein>
    <submittedName>
        <fullName evidence="1">Uncharacterized protein</fullName>
    </submittedName>
</protein>
<dbReference type="EMBL" id="CM047583">
    <property type="protein sequence ID" value="KAI9912420.1"/>
    <property type="molecule type" value="Genomic_DNA"/>
</dbReference>
<accession>A0ACC0W197</accession>
<evidence type="ECO:0000313" key="2">
    <source>
        <dbReference type="Proteomes" id="UP001163321"/>
    </source>
</evidence>
<evidence type="ECO:0000313" key="1">
    <source>
        <dbReference type="EMBL" id="KAI9912420.1"/>
    </source>
</evidence>
<gene>
    <name evidence="1" type="ORF">PsorP6_005219</name>
</gene>
<proteinExistence type="predicted"/>
<sequence length="959" mass="110860">MDKLMEYKEKISAKLERYDKVVELEKQTGVDKFYIFCVGALLLGILLFVVGGEELVVGLVGFIYPAYMSFKAINTPGTVDDTQWLTYWVVYAFFNLTESITDLVLSWIPFYFFFKIAFLVWSYHPSTRGSNLIYNTLIKPYVAPHMSQIDSALKRGEDAAKEIAAKIQEKSHTKELPAKESALFRSIVKHYETKQYKKGLKAADAILKKYPEHGETMAMKGLTLNCMGRKDEAYEFVKNGLRHDLRSHVCWHVFGLLYRSDRNYKEAIKCYRNAIRIDPENLQILRDLYLLQVQMRDLKGFAETRRTMLTLKPNNRNNWIGFSIAHHLLGNYQMAIDIIEKYFSTLDGESTANYEDSEIYLYQNQLLEESGDIDKALANLEENKSRITDTLAWRQKKAQFLLQLGRYDEAREVFEELLEINFDNYEYHRGMQCAILKRKDLKPNRQKKLTVLSEVIDFSKQEDGAELKKSMVQFYIKKKTPSGPKSLVSLRFLMDFTRGDDFKQYADEYVKIHLNKNVPSLGSNLKPLYADSEKVKVLEELLCGYIKTLEAKKPLDVGSNSIAANSTEKVLLWTNYLAAQHYDRLQNHEKAMECIEKCIKKEPTMLDFFQRKARILKHMGYLNEAANVMVDGRKLDLADRYINNKATEYLLHDNRVDEADATIALFTRHEGDPQQNLFDMQCMWYEIECGKSQLRQKKYALALKRFFAVEKHFNDFVDDQFDFHTYCIRKMTLRSYIQMLRLCDEIYGHPFFVEAAHGAIACYKALAEMEVLKAQEEAKVAATTANMSAVDKKKAKRALAKARKANFKRKEEEELNVKLQKEVEDKEQQVIKNGKVKANPGPVRPKDDDPFGEKLAAKPALEEAWRFVAILQRYAADDVKTHLAAFDIALLKNKFLLCLQALLKAQVLADVQTEAKQELSSRQAVFLEEVQKVKNPVVLQVINETKAELMNEKMAKGRV</sequence>
<comment type="caution">
    <text evidence="1">The sequence shown here is derived from an EMBL/GenBank/DDBJ whole genome shotgun (WGS) entry which is preliminary data.</text>
</comment>